<dbReference type="AlphaFoldDB" id="A0A6J1TJ21"/>
<dbReference type="KEGG" id="foc:113217132"/>
<accession>A0A6J1TJ21</accession>
<proteinExistence type="predicted"/>
<reference evidence="3" key="1">
    <citation type="submission" date="2025-08" db="UniProtKB">
        <authorList>
            <consortium name="RefSeq"/>
        </authorList>
    </citation>
    <scope>IDENTIFICATION</scope>
    <source>
        <tissue evidence="3">Whole organism</tissue>
    </source>
</reference>
<organism evidence="2 3">
    <name type="scientific">Frankliniella occidentalis</name>
    <name type="common">Western flower thrips</name>
    <name type="synonym">Euthrips occidentalis</name>
    <dbReference type="NCBI Taxonomy" id="133901"/>
    <lineage>
        <taxon>Eukaryota</taxon>
        <taxon>Metazoa</taxon>
        <taxon>Ecdysozoa</taxon>
        <taxon>Arthropoda</taxon>
        <taxon>Hexapoda</taxon>
        <taxon>Insecta</taxon>
        <taxon>Pterygota</taxon>
        <taxon>Neoptera</taxon>
        <taxon>Paraneoptera</taxon>
        <taxon>Thysanoptera</taxon>
        <taxon>Terebrantia</taxon>
        <taxon>Thripoidea</taxon>
        <taxon>Thripidae</taxon>
        <taxon>Frankliniella</taxon>
    </lineage>
</organism>
<dbReference type="OrthoDB" id="6132489at2759"/>
<name>A0A6J1TJ21_FRAOC</name>
<gene>
    <name evidence="3" type="primary">LOC113217132</name>
</gene>
<evidence type="ECO:0000313" key="2">
    <source>
        <dbReference type="Proteomes" id="UP000504606"/>
    </source>
</evidence>
<protein>
    <submittedName>
        <fullName evidence="3">Uncharacterized protein LOC113217132</fullName>
    </submittedName>
</protein>
<keyword evidence="2" id="KW-1185">Reference proteome</keyword>
<feature type="compositionally biased region" description="Basic and acidic residues" evidence="1">
    <location>
        <begin position="172"/>
        <end position="184"/>
    </location>
</feature>
<dbReference type="RefSeq" id="XP_026292752.1">
    <property type="nucleotide sequence ID" value="XM_026436967.2"/>
</dbReference>
<evidence type="ECO:0000256" key="1">
    <source>
        <dbReference type="SAM" id="MobiDB-lite"/>
    </source>
</evidence>
<dbReference type="Proteomes" id="UP000504606">
    <property type="component" value="Unplaced"/>
</dbReference>
<dbReference type="PANTHER" id="PTHR35842">
    <property type="entry name" value="SI:CH211-67E16.11"/>
    <property type="match status" value="1"/>
</dbReference>
<feature type="compositionally biased region" description="Acidic residues" evidence="1">
    <location>
        <begin position="153"/>
        <end position="171"/>
    </location>
</feature>
<dbReference type="GeneID" id="113217132"/>
<dbReference type="PANTHER" id="PTHR35842:SF1">
    <property type="entry name" value="SI:CH211-67E16.11"/>
    <property type="match status" value="1"/>
</dbReference>
<evidence type="ECO:0000313" key="3">
    <source>
        <dbReference type="RefSeq" id="XP_026292752.1"/>
    </source>
</evidence>
<feature type="region of interest" description="Disordered" evidence="1">
    <location>
        <begin position="145"/>
        <end position="184"/>
    </location>
</feature>
<sequence length="184" mass="20053">MYSARELLRDVSHCGARRVVVVADQSYARDLVRHAAQLHESSRGLRNVVVLAAPGAAPGAPAASAPSWTSHWTEPRHRHACLADLAPDKEADADAVFLGAPSLLNTTLTGMPCGLARDLQTLGQAGLSREQQRLHRRYSGCQNLSTREWMAAQDEDDRQDGQDDEDQDGDDDGKANRSRSENKA</sequence>